<dbReference type="HOGENOM" id="CLU_047691_3_0_9"/>
<feature type="domain" description="RNA polymerase sigma factor 70 region 4 type 2" evidence="8">
    <location>
        <begin position="126"/>
        <end position="175"/>
    </location>
</feature>
<comment type="similarity">
    <text evidence="1">Belongs to the sigma-70 factor family. ECF subfamily.</text>
</comment>
<dbReference type="InterPro" id="IPR013324">
    <property type="entry name" value="RNA_pol_sigma_r3/r4-like"/>
</dbReference>
<evidence type="ECO:0000256" key="3">
    <source>
        <dbReference type="ARBA" id="ARBA00023082"/>
    </source>
</evidence>
<dbReference type="SUPFAM" id="SSF88946">
    <property type="entry name" value="Sigma2 domain of RNA polymerase sigma factors"/>
    <property type="match status" value="1"/>
</dbReference>
<keyword evidence="4" id="KW-0238">DNA-binding</keyword>
<dbReference type="GO" id="GO:0003677">
    <property type="term" value="F:DNA binding"/>
    <property type="evidence" value="ECO:0007669"/>
    <property type="project" value="UniProtKB-KW"/>
</dbReference>
<dbReference type="PANTHER" id="PTHR43133:SF8">
    <property type="entry name" value="RNA POLYMERASE SIGMA FACTOR HI_1459-RELATED"/>
    <property type="match status" value="1"/>
</dbReference>
<dbReference type="Gene3D" id="1.10.1740.10">
    <property type="match status" value="1"/>
</dbReference>
<dbReference type="InterPro" id="IPR036388">
    <property type="entry name" value="WH-like_DNA-bd_sf"/>
</dbReference>
<evidence type="ECO:0000313" key="10">
    <source>
        <dbReference type="Proteomes" id="UP000029507"/>
    </source>
</evidence>
<dbReference type="Pfam" id="PF04542">
    <property type="entry name" value="Sigma70_r2"/>
    <property type="match status" value="1"/>
</dbReference>
<evidence type="ECO:0000256" key="5">
    <source>
        <dbReference type="ARBA" id="ARBA00023163"/>
    </source>
</evidence>
<dbReference type="STRING" id="169760.PSTEL_03010"/>
<evidence type="ECO:0000256" key="2">
    <source>
        <dbReference type="ARBA" id="ARBA00023015"/>
    </source>
</evidence>
<keyword evidence="5" id="KW-0804">Transcription</keyword>
<evidence type="ECO:0000259" key="8">
    <source>
        <dbReference type="Pfam" id="PF08281"/>
    </source>
</evidence>
<sequence length="205" mass="23950">MDPEQEQIKQFAAGSRAAFEALVIRYRQPAVGFARQYVHDYHISEDLVQDCFAYLYVYPGKYDFRSSFKTYLFTLVRHKCLDYLRKKGRRKECGGPAEDVLIRERSDPAEEPEQRFLAGEGWSEWERRLDGLKDDYRTAVYLVDVEGLTPREAAAVQGKSSAGFRVTLHRARRQLKEFMEKEEDDPYGRRTFAQWKSGGKESVNR</sequence>
<dbReference type="InterPro" id="IPR013249">
    <property type="entry name" value="RNA_pol_sigma70_r4_t2"/>
</dbReference>
<feature type="domain" description="RNA polymerase sigma-70 region 2" evidence="7">
    <location>
        <begin position="22"/>
        <end position="90"/>
    </location>
</feature>
<dbReference type="GO" id="GO:0016987">
    <property type="term" value="F:sigma factor activity"/>
    <property type="evidence" value="ECO:0007669"/>
    <property type="project" value="UniProtKB-KW"/>
</dbReference>
<dbReference type="AlphaFoldDB" id="A0A089N0P5"/>
<dbReference type="InterPro" id="IPR013325">
    <property type="entry name" value="RNA_pol_sigma_r2"/>
</dbReference>
<dbReference type="Proteomes" id="UP000029507">
    <property type="component" value="Chromosome"/>
</dbReference>
<dbReference type="SUPFAM" id="SSF88659">
    <property type="entry name" value="Sigma3 and sigma4 domains of RNA polymerase sigma factors"/>
    <property type="match status" value="1"/>
</dbReference>
<dbReference type="EMBL" id="CP009286">
    <property type="protein sequence ID" value="AIQ62239.1"/>
    <property type="molecule type" value="Genomic_DNA"/>
</dbReference>
<dbReference type="InterPro" id="IPR014284">
    <property type="entry name" value="RNA_pol_sigma-70_dom"/>
</dbReference>
<name>A0A089N0P5_9BACL</name>
<keyword evidence="3" id="KW-0731">Sigma factor</keyword>
<evidence type="ECO:0000313" key="9">
    <source>
        <dbReference type="EMBL" id="AIQ62239.1"/>
    </source>
</evidence>
<dbReference type="InterPro" id="IPR007627">
    <property type="entry name" value="RNA_pol_sigma70_r2"/>
</dbReference>
<organism evidence="9 10">
    <name type="scientific">Paenibacillus stellifer</name>
    <dbReference type="NCBI Taxonomy" id="169760"/>
    <lineage>
        <taxon>Bacteria</taxon>
        <taxon>Bacillati</taxon>
        <taxon>Bacillota</taxon>
        <taxon>Bacilli</taxon>
        <taxon>Bacillales</taxon>
        <taxon>Paenibacillaceae</taxon>
        <taxon>Paenibacillus</taxon>
    </lineage>
</organism>
<evidence type="ECO:0000256" key="1">
    <source>
        <dbReference type="ARBA" id="ARBA00010641"/>
    </source>
</evidence>
<proteinExistence type="inferred from homology"/>
<gene>
    <name evidence="9" type="ORF">PSTEL_03010</name>
</gene>
<evidence type="ECO:0000259" key="7">
    <source>
        <dbReference type="Pfam" id="PF04542"/>
    </source>
</evidence>
<evidence type="ECO:0008006" key="11">
    <source>
        <dbReference type="Google" id="ProtNLM"/>
    </source>
</evidence>
<dbReference type="GO" id="GO:0006352">
    <property type="term" value="P:DNA-templated transcription initiation"/>
    <property type="evidence" value="ECO:0007669"/>
    <property type="project" value="InterPro"/>
</dbReference>
<keyword evidence="10" id="KW-1185">Reference proteome</keyword>
<keyword evidence="2" id="KW-0805">Transcription regulation</keyword>
<dbReference type="OrthoDB" id="1706725at2"/>
<dbReference type="Pfam" id="PF08281">
    <property type="entry name" value="Sigma70_r4_2"/>
    <property type="match status" value="1"/>
</dbReference>
<dbReference type="PANTHER" id="PTHR43133">
    <property type="entry name" value="RNA POLYMERASE ECF-TYPE SIGMA FACTO"/>
    <property type="match status" value="1"/>
</dbReference>
<dbReference type="RefSeq" id="WP_038693374.1">
    <property type="nucleotide sequence ID" value="NZ_CP009286.1"/>
</dbReference>
<accession>A0A089N0P5</accession>
<protein>
    <recommendedName>
        <fullName evidence="11">RNA polymerase sigma-70 factor</fullName>
    </recommendedName>
</protein>
<evidence type="ECO:0000256" key="6">
    <source>
        <dbReference type="SAM" id="MobiDB-lite"/>
    </source>
</evidence>
<reference evidence="9 10" key="1">
    <citation type="submission" date="2014-08" db="EMBL/GenBank/DDBJ databases">
        <title>Comparative genomics of the Paenibacillus odorifer group.</title>
        <authorList>
            <person name="den Bakker H.C."/>
            <person name="Tsai Y.-C."/>
            <person name="Martin N."/>
            <person name="Korlach J."/>
            <person name="Wiedmann M."/>
        </authorList>
    </citation>
    <scope>NUCLEOTIDE SEQUENCE [LARGE SCALE GENOMIC DNA]</scope>
    <source>
        <strain evidence="9 10">DSM 14472</strain>
    </source>
</reference>
<feature type="region of interest" description="Disordered" evidence="6">
    <location>
        <begin position="179"/>
        <end position="205"/>
    </location>
</feature>
<evidence type="ECO:0000256" key="4">
    <source>
        <dbReference type="ARBA" id="ARBA00023125"/>
    </source>
</evidence>
<dbReference type="InterPro" id="IPR039425">
    <property type="entry name" value="RNA_pol_sigma-70-like"/>
</dbReference>
<dbReference type="Gene3D" id="1.10.10.10">
    <property type="entry name" value="Winged helix-like DNA-binding domain superfamily/Winged helix DNA-binding domain"/>
    <property type="match status" value="1"/>
</dbReference>
<dbReference type="NCBIfam" id="TIGR02937">
    <property type="entry name" value="sigma70-ECF"/>
    <property type="match status" value="1"/>
</dbReference>
<dbReference type="KEGG" id="pste:PSTEL_03010"/>